<dbReference type="SMART" id="SM00216">
    <property type="entry name" value="VWD"/>
    <property type="match status" value="4"/>
</dbReference>
<dbReference type="CDD" id="cd19941">
    <property type="entry name" value="TIL"/>
    <property type="match status" value="3"/>
</dbReference>
<proteinExistence type="predicted"/>
<evidence type="ECO:0000256" key="8">
    <source>
        <dbReference type="PROSITE-ProRule" id="PRU00039"/>
    </source>
</evidence>
<feature type="domain" description="VWFD" evidence="11">
    <location>
        <begin position="823"/>
        <end position="992"/>
    </location>
</feature>
<dbReference type="PANTHER" id="PTHR11339">
    <property type="entry name" value="EXTRACELLULAR MATRIX GLYCOPROTEIN RELATED"/>
    <property type="match status" value="1"/>
</dbReference>
<feature type="region of interest" description="Disordered" evidence="9">
    <location>
        <begin position="2091"/>
        <end position="2142"/>
    </location>
</feature>
<dbReference type="Pfam" id="PF08742">
    <property type="entry name" value="C8"/>
    <property type="match status" value="4"/>
</dbReference>
<dbReference type="Bgee" id="ENSELUG00000031586">
    <property type="expression patterns" value="Expressed in pharyngeal gill and 4 other cell types or tissues"/>
</dbReference>
<dbReference type="InterPro" id="IPR014853">
    <property type="entry name" value="VWF/SSPO/ZAN-like_Cys-rich_dom"/>
</dbReference>
<evidence type="ECO:0000313" key="12">
    <source>
        <dbReference type="Ensembl" id="ENSELUP00000041106.3"/>
    </source>
</evidence>
<evidence type="ECO:0000256" key="4">
    <source>
        <dbReference type="ARBA" id="ARBA00022737"/>
    </source>
</evidence>
<organism evidence="12 13">
    <name type="scientific">Esox lucius</name>
    <name type="common">Northern pike</name>
    <dbReference type="NCBI Taxonomy" id="8010"/>
    <lineage>
        <taxon>Eukaryota</taxon>
        <taxon>Metazoa</taxon>
        <taxon>Chordata</taxon>
        <taxon>Craniata</taxon>
        <taxon>Vertebrata</taxon>
        <taxon>Euteleostomi</taxon>
        <taxon>Actinopterygii</taxon>
        <taxon>Neopterygii</taxon>
        <taxon>Teleostei</taxon>
        <taxon>Protacanthopterygii</taxon>
        <taxon>Esociformes</taxon>
        <taxon>Esocidae</taxon>
        <taxon>Esox</taxon>
    </lineage>
</organism>
<feature type="region of interest" description="Disordered" evidence="9">
    <location>
        <begin position="2248"/>
        <end position="2309"/>
    </location>
</feature>
<dbReference type="Pfam" id="PF00094">
    <property type="entry name" value="VWD"/>
    <property type="match status" value="4"/>
</dbReference>
<keyword evidence="2" id="KW-0964">Secreted</keyword>
<comment type="caution">
    <text evidence="8">Lacks conserved residue(s) required for the propagation of feature annotation.</text>
</comment>
<dbReference type="GO" id="GO:0005615">
    <property type="term" value="C:extracellular space"/>
    <property type="evidence" value="ECO:0007669"/>
    <property type="project" value="TreeGrafter"/>
</dbReference>
<protein>
    <recommendedName>
        <fullName evidence="14">Mucin 5.1, oligomeric mucus/gel-forming</fullName>
    </recommendedName>
</protein>
<dbReference type="SUPFAM" id="SSF57567">
    <property type="entry name" value="Serine protease inhibitors"/>
    <property type="match status" value="3"/>
</dbReference>
<dbReference type="PANTHER" id="PTHR11339:SF408">
    <property type="entry name" value="MUCIN-5B"/>
    <property type="match status" value="1"/>
</dbReference>
<dbReference type="Gene3D" id="2.10.25.10">
    <property type="entry name" value="Laminin"/>
    <property type="match status" value="3"/>
</dbReference>
<sequence>MIPVTGKIPVITGIQSHNRQVCSTWGNYHYKTYDGDFFQLPYTCNYVLTSLCKSRSGYEEFNIQLQREEVDGQATIQKVSLKLDGTFVELTQSSINVNGKQVTLPFGQFNIFMERTNSYVKITAKLGLVIMWNEDDALSVELDSKFQNQTCGLCGDFNGVQLYDEFIVNGFQMKTIDYGELSKMNGPTETCIEVPLQAENCEEQRTACEEFLTSSAFSSCEDLISTDSFVEACMADMCHCGNSNNSESCICQTISEYSRQCAHAGGVPQKWRTDQFCSVETCPLNMKYQECGSPCIDTCSNPQANQHCEEHCTDGCFCPAGTVFDDINQSGCVAVDQCSCLHNGMSYKPGDTYSRTCQECTCKDGQWSCIGLDCPGTCSIEGGSHITTYDGKAYTFHGDCSYVLSKQIYGSVFTILGDIEKCGTTDTETCLKGVTLVIPQSKTFGLFSTENVTIFKPSTFYIVVQTSYGLRLEIQLTPIMQVYITASSSLKGKTQGLCGDFNSVQADDFRTINGLVEGTAVTFANTWKTQASCPDVTQSYENPCSLSVVNEKYAKHWCSMLSDAAGIFSECHSEVHPDPYQANCMYDSCNCEKTEQCMCAAISSYVHACAAAGILLTGWRNTTCGNYAQCPDTMVYDYDMTSCGRTCRSLSQKDFTCQVEHVSVDGCGCAEGTYMNDQEECVPASGCPCYYGDKPLDQGFTSINGAPCSCRNGILSCTGEVTPSCDPMVFFNCSNAAPGAKGSECQKSCRTINHDCFSKECLSGCMCPDGLLSDGNGGCVKEDLCPCSHNGVDYQPGEKIKIKCNNCTCSGSNWDCTNNVCPGTCAIYGDGHYITFDEKRFNFNGDCEYTLAQDYCSNNLNGTFRVITQNIPCGTTGTTCSKAIKLFLGSKEIILQDEVVKVVKQETGIDVDFKVHTVGLYIVIEAGNGLILMWDKRTSLFIKLDSKFKGQVCGLCGNYDGNGNNDFTSRNQEVVVEALAFGNSWKVSPGCPDAVDIRDPCTVRSYRQSWSLKRCSIIKSPVFADCHSQVDPTPYHDECVRDSCACDTGGDCECFCTAVAAYAQACNEAGTCIRWRTPDICPLFCDFYNPDGECEWHYKPCGYPCMKTCQNPEGTCSKQIPALEGCYPKCPSDQPYLEESTMKCVTEPESCKCFHKGTTYPYGATVHTDNGDGTCTNGTCTENGITDFITYSCGCFYNGTTYPVGATIYITYYSDGSCVHAICEIDGTHQYLERMCQETTTPPSSTPTITPSTTTETTTPPTSTPTITPSTTTETTTPPTSTTTGTSTTPLTPCQPGCHWSGWIDTNYPKFGPGGGDYEILENIVKSHPSICSKPENIDCRAKELPDTPLNMLGQNVTCDPGVGLICNNKDQERPPICYNYEIRVKKTTTSPTSTPTITSSTTTETTTSPTSTHTITPSTTTETTTPPTSTPTITPSTTTETTTPPTSTPTITPSTTTETTTPPTSTPTITPSTTTETTTPPTSTTTGTSTTPLTPCQPGCHWSGWIDTNYPKFGPGGGDYEILENIVKSHPSICSKPENIDCRAKELPDTPLNMLGQNVTCDPGVGLICNNKDQERPPICYNYEIRVKTTTPPSSTPTITPSTTTETTTPPTSTPTITPSTTTETTTPPTSTTTGTSTTPLTPCQPGCHWSGWIDTNYPKFGPGGGDYEILENIVKSHPSICSKPENIDCRAKELPDTPLNMLGQNVTCDPGVGLICNNKDQERPPICYNYEIRVSCCTICHSTTPPTTTPVTTTPPTTTPTTTPSTTTTITTTPPTSTPTITPSTTTETTTSPTSTPTITPSTTTTETTTSPTSTPTITPSTTNTEKTTSSPTSTPTITPSTTTETTTSPTSTPTITPSTTTTETTTPPTSTPTITPSTTTTEKTTSSPTSTPTITSSTTRETTTSPTSTHTITPSTTTETTTPPTSTPTITPSTTTETTTPPSSTPTITPSTTTETTTPPTSTPTITPSTTTETTTPPTSTTTGTSTTPLTPCQPGCHWSGWIDTNYPKFGPGGGDYEILENIVKSHPSICSKPENIDCRAKELPDTPLNMLGQNVTCDPGVGLICNNKDQERPPICYNYEIRVKTTTPPSSTPTITPSTTTETTTPPTSTPTITPSTTTETTTPPTSTTTGSSTTPLTPCQPGCHWSGWIDTNYPKFGPGGGDYEILENIVKSHPSICSKPENIDCRAKELPDTPLNMLGQNVTCDPGVGLICNNKDQERPPICYNYEIRVSCCTILTTTPPTTTPTITPSTTTTETTTSPTSTNTPSTTTTETTTSPTSTPITPSTNTTITTTLPESTSTVTPSTTTTIENSFLLIGLNHTFPLQNGESWKPNNCSTDTCVNGTIIKTFVACGNVDVPVCENGYPPVKVYDESGCCFQYECECICSGWGDPHYVTFDGLYYSFQENCTYVLVKEIVPRYNFRIEIDNYNCDPSRHVTCPRSLFVYYKSYTIVLTPINTETTTSLVILTMLSIKAEVMFRSIQFSVSLPYSLFHNNTEGQCGTCDNNRKNDCRSPNGQIAPCPDTAHRWQIPDANKTYCKPGPPPPPPPTTPPCQPDRTKICDIIMSQVFKSCHDVIPPGPFFEACKYDVCHMTNKTIGCSSLEAYAQTCVEHSVCIDWRGSTNGLCGRRELCAKYTFWVPSSTPGDVWSSPSNSCVQYNCTNIKDKFIPVDSKIQCPDFRPEDCIPVKLSGSLEFSLLTHGRIIAVFPNSAVGVVPFARYSAVKMGLMHSCSCCQELSTSVRQVDMVCSNGKKTSQSYTYINKCGCSVTECDDKH</sequence>
<keyword evidence="6 8" id="KW-1015">Disulfide bond</keyword>
<gene>
    <name evidence="12" type="primary">MUC6</name>
</gene>
<evidence type="ECO:0000259" key="10">
    <source>
        <dbReference type="PROSITE" id="PS01225"/>
    </source>
</evidence>
<reference evidence="13" key="1">
    <citation type="journal article" date="2014" name="PLoS ONE">
        <title>The genome and linkage map of the northern pike (Esox lucius): conserved synteny revealed between the salmonid sister group and the Neoteleostei.</title>
        <authorList>
            <person name="Rondeau E.B."/>
            <person name="Minkley D.R."/>
            <person name="Leong J.S."/>
            <person name="Messmer A.M."/>
            <person name="Jantzen J.R."/>
            <person name="von Schalburg K.R."/>
            <person name="Lemon C."/>
            <person name="Bird N.H."/>
            <person name="Koop B.F."/>
        </authorList>
    </citation>
    <scope>NUCLEOTIDE SEQUENCE</scope>
</reference>
<keyword evidence="4" id="KW-0677">Repeat</keyword>
<dbReference type="Pfam" id="PF01826">
    <property type="entry name" value="TIL"/>
    <property type="match status" value="1"/>
</dbReference>
<feature type="region of interest" description="Disordered" evidence="9">
    <location>
        <begin position="1748"/>
        <end position="1995"/>
    </location>
</feature>
<feature type="compositionally biased region" description="Low complexity" evidence="9">
    <location>
        <begin position="1748"/>
        <end position="1994"/>
    </location>
</feature>
<dbReference type="InterPro" id="IPR058753">
    <property type="entry name" value="TIL_OTOGL_Mucin"/>
</dbReference>
<feature type="domain" description="VWFD" evidence="11">
    <location>
        <begin position="2388"/>
        <end position="2544"/>
    </location>
</feature>
<evidence type="ECO:0000256" key="1">
    <source>
        <dbReference type="ARBA" id="ARBA00004613"/>
    </source>
</evidence>
<dbReference type="FunCoup" id="A0A3P9AJ11">
    <property type="interactions" value="270"/>
</dbReference>
<evidence type="ECO:0000259" key="11">
    <source>
        <dbReference type="PROSITE" id="PS51233"/>
    </source>
</evidence>
<dbReference type="Pfam" id="PF13330">
    <property type="entry name" value="Mucin2_WxxW"/>
    <property type="match status" value="5"/>
</dbReference>
<dbReference type="InterPro" id="IPR036084">
    <property type="entry name" value="Ser_inhib-like_sf"/>
</dbReference>
<reference evidence="12" key="4">
    <citation type="submission" date="2025-09" db="UniProtKB">
        <authorList>
            <consortium name="Ensembl"/>
        </authorList>
    </citation>
    <scope>IDENTIFICATION</scope>
</reference>
<evidence type="ECO:0000256" key="9">
    <source>
        <dbReference type="SAM" id="MobiDB-lite"/>
    </source>
</evidence>
<keyword evidence="7" id="KW-0325">Glycoprotein</keyword>
<dbReference type="GeneTree" id="ENSGT00940000156076"/>
<evidence type="ECO:0000256" key="5">
    <source>
        <dbReference type="ARBA" id="ARBA00023008"/>
    </source>
</evidence>
<dbReference type="FunFam" id="2.10.25.10:FF:000153">
    <property type="entry name" value="MUC5B isoform 1"/>
    <property type="match status" value="1"/>
</dbReference>
<dbReference type="PROSITE" id="PS01185">
    <property type="entry name" value="CTCK_1"/>
    <property type="match status" value="1"/>
</dbReference>
<dbReference type="FunFam" id="2.10.25.10:FF:000674">
    <property type="entry name" value="Mucin-2"/>
    <property type="match status" value="1"/>
</dbReference>
<dbReference type="Ensembl" id="ENSELUT00000042466.3">
    <property type="protein sequence ID" value="ENSELUP00000041106.3"/>
    <property type="gene ID" value="ENSELUG00000022522.3"/>
</dbReference>
<evidence type="ECO:0000256" key="7">
    <source>
        <dbReference type="ARBA" id="ARBA00023180"/>
    </source>
</evidence>
<feature type="domain" description="CTCK" evidence="10">
    <location>
        <begin position="2689"/>
        <end position="2777"/>
    </location>
</feature>
<reference evidence="12" key="3">
    <citation type="submission" date="2025-08" db="UniProtKB">
        <authorList>
            <consortium name="Ensembl"/>
        </authorList>
    </citation>
    <scope>IDENTIFICATION</scope>
</reference>
<dbReference type="Proteomes" id="UP000265140">
    <property type="component" value="Chromosome 19"/>
</dbReference>
<feature type="region of interest" description="Disordered" evidence="9">
    <location>
        <begin position="1238"/>
        <end position="1290"/>
    </location>
</feature>
<dbReference type="InterPro" id="IPR001846">
    <property type="entry name" value="VWF_type-D"/>
</dbReference>
<keyword evidence="3" id="KW-0732">Signal</keyword>
<feature type="compositionally biased region" description="Low complexity" evidence="9">
    <location>
        <begin position="1239"/>
        <end position="1290"/>
    </location>
</feature>
<name>A0A3P9AJ11_ESOLU</name>
<comment type="subcellular location">
    <subcellularLocation>
        <location evidence="1">Secreted</location>
    </subcellularLocation>
</comment>
<dbReference type="InterPro" id="IPR050780">
    <property type="entry name" value="Mucin_vWF_Thrombospondin_sf"/>
</dbReference>
<evidence type="ECO:0000256" key="3">
    <source>
        <dbReference type="ARBA" id="ARBA00022729"/>
    </source>
</evidence>
<accession>A0A3P9AJ11</accession>
<evidence type="ECO:0000256" key="2">
    <source>
        <dbReference type="ARBA" id="ARBA00022525"/>
    </source>
</evidence>
<evidence type="ECO:0008006" key="14">
    <source>
        <dbReference type="Google" id="ProtNLM"/>
    </source>
</evidence>
<dbReference type="PROSITE" id="PS51233">
    <property type="entry name" value="VWFD"/>
    <property type="match status" value="4"/>
</dbReference>
<evidence type="ECO:0000256" key="6">
    <source>
        <dbReference type="ARBA" id="ARBA00023157"/>
    </source>
</evidence>
<dbReference type="SMART" id="SM00832">
    <property type="entry name" value="C8"/>
    <property type="match status" value="4"/>
</dbReference>
<dbReference type="Pfam" id="PF25962">
    <property type="entry name" value="TIL_OTOGL_Mucin"/>
    <property type="match status" value="1"/>
</dbReference>
<reference evidence="12" key="2">
    <citation type="submission" date="2020-02" db="EMBL/GenBank/DDBJ databases">
        <title>Esox lucius (northern pike) genome, fEsoLuc1, primary haplotype.</title>
        <authorList>
            <person name="Myers G."/>
            <person name="Karagic N."/>
            <person name="Meyer A."/>
            <person name="Pippel M."/>
            <person name="Reichard M."/>
            <person name="Winkler S."/>
            <person name="Tracey A."/>
            <person name="Sims Y."/>
            <person name="Howe K."/>
            <person name="Rhie A."/>
            <person name="Formenti G."/>
            <person name="Durbin R."/>
            <person name="Fedrigo O."/>
            <person name="Jarvis E.D."/>
        </authorList>
    </citation>
    <scope>NUCLEOTIDE SEQUENCE [LARGE SCALE GENOMIC DNA]</scope>
</reference>
<dbReference type="InterPro" id="IPR001007">
    <property type="entry name" value="VWF_dom"/>
</dbReference>
<feature type="domain" description="VWFD" evidence="11">
    <location>
        <begin position="20"/>
        <end position="192"/>
    </location>
</feature>
<feature type="region of interest" description="Disordered" evidence="9">
    <location>
        <begin position="1388"/>
        <end position="1496"/>
    </location>
</feature>
<dbReference type="PROSITE" id="PS01225">
    <property type="entry name" value="CTCK_2"/>
    <property type="match status" value="1"/>
</dbReference>
<evidence type="ECO:0000313" key="13">
    <source>
        <dbReference type="Proteomes" id="UP000265140"/>
    </source>
</evidence>
<feature type="domain" description="VWFD" evidence="11">
    <location>
        <begin position="376"/>
        <end position="534"/>
    </location>
</feature>
<dbReference type="InParanoid" id="A0A3P9AJ11"/>
<dbReference type="InterPro" id="IPR006207">
    <property type="entry name" value="Cys_knot_C"/>
</dbReference>
<dbReference type="SMART" id="SM00215">
    <property type="entry name" value="VWC_out"/>
    <property type="match status" value="2"/>
</dbReference>
<dbReference type="InterPro" id="IPR025155">
    <property type="entry name" value="WxxW_domain"/>
</dbReference>
<feature type="compositionally biased region" description="Low complexity" evidence="9">
    <location>
        <begin position="1388"/>
        <end position="1495"/>
    </location>
</feature>
<keyword evidence="5" id="KW-0186">Copper</keyword>
<feature type="region of interest" description="Disordered" evidence="9">
    <location>
        <begin position="1592"/>
        <end position="1641"/>
    </location>
</feature>
<dbReference type="GO" id="GO:0031012">
    <property type="term" value="C:extracellular matrix"/>
    <property type="evidence" value="ECO:0007669"/>
    <property type="project" value="TreeGrafter"/>
</dbReference>
<keyword evidence="13" id="KW-1185">Reference proteome</keyword>
<dbReference type="InterPro" id="IPR002919">
    <property type="entry name" value="TIL_dom"/>
</dbReference>
<feature type="disulfide bond" evidence="8">
    <location>
        <begin position="2689"/>
        <end position="2739"/>
    </location>
</feature>